<feature type="domain" description="4Fe-4S ferredoxin-type" evidence="16">
    <location>
        <begin position="142"/>
        <end position="170"/>
    </location>
</feature>
<comment type="cofactor">
    <cofactor evidence="2">
        <name>[4Fe-4S] cluster</name>
        <dbReference type="ChEBI" id="CHEBI:49883"/>
    </cofactor>
</comment>
<dbReference type="GO" id="GO:0008177">
    <property type="term" value="F:succinate dehydrogenase (quinone) activity"/>
    <property type="evidence" value="ECO:0007669"/>
    <property type="project" value="UniProtKB-EC"/>
</dbReference>
<dbReference type="Pfam" id="PF13183">
    <property type="entry name" value="Fer4_8"/>
    <property type="match status" value="1"/>
</dbReference>
<evidence type="ECO:0000256" key="1">
    <source>
        <dbReference type="ARBA" id="ARBA00001927"/>
    </source>
</evidence>
<dbReference type="PANTHER" id="PTHR11921">
    <property type="entry name" value="SUCCINATE DEHYDROGENASE IRON-SULFUR PROTEIN"/>
    <property type="match status" value="1"/>
</dbReference>
<dbReference type="Pfam" id="PF13085">
    <property type="entry name" value="Fer2_3"/>
    <property type="match status" value="1"/>
</dbReference>
<keyword evidence="13" id="KW-0003">3Fe-4S</keyword>
<dbReference type="GO" id="GO:0006099">
    <property type="term" value="P:tricarboxylic acid cycle"/>
    <property type="evidence" value="ECO:0007669"/>
    <property type="project" value="UniProtKB-KW"/>
</dbReference>
<evidence type="ECO:0000256" key="11">
    <source>
        <dbReference type="ARBA" id="ARBA00023004"/>
    </source>
</evidence>
<comment type="cofactor">
    <cofactor evidence="14">
        <name>[2Fe-2S] cluster</name>
        <dbReference type="ChEBI" id="CHEBI:190135"/>
    </cofactor>
</comment>
<dbReference type="GO" id="GO:0051538">
    <property type="term" value="F:3 iron, 4 sulfur cluster binding"/>
    <property type="evidence" value="ECO:0007669"/>
    <property type="project" value="UniProtKB-KW"/>
</dbReference>
<proteinExistence type="inferred from homology"/>
<dbReference type="EC" id="1.3.5.1" evidence="5"/>
<keyword evidence="8" id="KW-0001">2Fe-2S</keyword>
<dbReference type="Gene3D" id="1.10.1060.10">
    <property type="entry name" value="Alpha-helical ferredoxin"/>
    <property type="match status" value="1"/>
</dbReference>
<dbReference type="InterPro" id="IPR036010">
    <property type="entry name" value="2Fe-2S_ferredoxin-like_sf"/>
</dbReference>
<comment type="pathway">
    <text evidence="3">Carbohydrate metabolism; tricarboxylic acid cycle.</text>
</comment>
<dbReference type="PROSITE" id="PS00198">
    <property type="entry name" value="4FE4S_FER_1"/>
    <property type="match status" value="1"/>
</dbReference>
<dbReference type="GO" id="GO:0009055">
    <property type="term" value="F:electron transfer activity"/>
    <property type="evidence" value="ECO:0007669"/>
    <property type="project" value="InterPro"/>
</dbReference>
<keyword evidence="12" id="KW-0411">Iron-sulfur</keyword>
<evidence type="ECO:0000256" key="4">
    <source>
        <dbReference type="ARBA" id="ARBA00009433"/>
    </source>
</evidence>
<evidence type="ECO:0000256" key="14">
    <source>
        <dbReference type="ARBA" id="ARBA00034078"/>
    </source>
</evidence>
<evidence type="ECO:0000256" key="6">
    <source>
        <dbReference type="ARBA" id="ARBA00022485"/>
    </source>
</evidence>
<gene>
    <name evidence="17" type="ORF">UNLARM2_0561</name>
</gene>
<keyword evidence="18" id="KW-1185">Reference proteome</keyword>
<dbReference type="InterPro" id="IPR017900">
    <property type="entry name" value="4Fe4S_Fe_S_CS"/>
</dbReference>
<dbReference type="EMBL" id="GG697240">
    <property type="protein sequence ID" value="EET90120.1"/>
    <property type="molecule type" value="Genomic_DNA"/>
</dbReference>
<dbReference type="InterPro" id="IPR012675">
    <property type="entry name" value="Beta-grasp_dom_sf"/>
</dbReference>
<accession>C7DHL8</accession>
<dbReference type="FunFam" id="1.10.1060.10:FF:000003">
    <property type="entry name" value="Succinate dehydrogenase iron-sulfur subunit"/>
    <property type="match status" value="1"/>
</dbReference>
<evidence type="ECO:0000256" key="2">
    <source>
        <dbReference type="ARBA" id="ARBA00001966"/>
    </source>
</evidence>
<dbReference type="PROSITE" id="PS51379">
    <property type="entry name" value="4FE4S_FER_2"/>
    <property type="match status" value="1"/>
</dbReference>
<dbReference type="CDD" id="cd00207">
    <property type="entry name" value="fer2"/>
    <property type="match status" value="1"/>
</dbReference>
<evidence type="ECO:0000259" key="15">
    <source>
        <dbReference type="PROSITE" id="PS51085"/>
    </source>
</evidence>
<dbReference type="PROSITE" id="PS51085">
    <property type="entry name" value="2FE2S_FER_2"/>
    <property type="match status" value="1"/>
</dbReference>
<evidence type="ECO:0000256" key="12">
    <source>
        <dbReference type="ARBA" id="ARBA00023014"/>
    </source>
</evidence>
<comment type="similarity">
    <text evidence="4">Belongs to the succinate dehydrogenase/fumarate reductase iron-sulfur protein family.</text>
</comment>
<dbReference type="InterPro" id="IPR017896">
    <property type="entry name" value="4Fe4S_Fe-S-bd"/>
</dbReference>
<keyword evidence="10" id="KW-0560">Oxidoreductase</keyword>
<dbReference type="NCBIfam" id="TIGR00384">
    <property type="entry name" value="dhsB"/>
    <property type="match status" value="1"/>
</dbReference>
<evidence type="ECO:0000313" key="18">
    <source>
        <dbReference type="Proteomes" id="UP000332487"/>
    </source>
</evidence>
<keyword evidence="6" id="KW-0004">4Fe-4S</keyword>
<evidence type="ECO:0000256" key="8">
    <source>
        <dbReference type="ARBA" id="ARBA00022714"/>
    </source>
</evidence>
<evidence type="ECO:0000256" key="7">
    <source>
        <dbReference type="ARBA" id="ARBA00022532"/>
    </source>
</evidence>
<feature type="domain" description="2Fe-2S ferredoxin-type" evidence="15">
    <location>
        <begin position="5"/>
        <end position="95"/>
    </location>
</feature>
<dbReference type="AlphaFoldDB" id="C7DHL8"/>
<dbReference type="GO" id="GO:0022904">
    <property type="term" value="P:respiratory electron transport chain"/>
    <property type="evidence" value="ECO:0007669"/>
    <property type="project" value="TreeGrafter"/>
</dbReference>
<dbReference type="InterPro" id="IPR009051">
    <property type="entry name" value="Helical_ferredxn"/>
</dbReference>
<dbReference type="Proteomes" id="UP000332487">
    <property type="component" value="Unassembled WGS sequence"/>
</dbReference>
<dbReference type="Gene3D" id="3.10.20.30">
    <property type="match status" value="1"/>
</dbReference>
<dbReference type="GO" id="GO:0046872">
    <property type="term" value="F:metal ion binding"/>
    <property type="evidence" value="ECO:0007669"/>
    <property type="project" value="UniProtKB-KW"/>
</dbReference>
<dbReference type="InterPro" id="IPR006058">
    <property type="entry name" value="2Fe2S_fd_BS"/>
</dbReference>
<organism evidence="17 18">
    <name type="scientific">Candidatus Micrarchaeum acidiphilum ARMAN-2</name>
    <dbReference type="NCBI Taxonomy" id="425595"/>
    <lineage>
        <taxon>Archaea</taxon>
        <taxon>Candidatus Micrarchaeota</taxon>
        <taxon>Candidatus Micrarchaeia</taxon>
        <taxon>Candidatus Micrarchaeales</taxon>
        <taxon>Candidatus Micrarchaeaceae</taxon>
        <taxon>Candidatus Micrarchaeum</taxon>
    </lineage>
</organism>
<name>C7DHL8_MICA2</name>
<dbReference type="GO" id="GO:0051539">
    <property type="term" value="F:4 iron, 4 sulfur cluster binding"/>
    <property type="evidence" value="ECO:0007669"/>
    <property type="project" value="UniProtKB-KW"/>
</dbReference>
<protein>
    <recommendedName>
        <fullName evidence="5">succinate dehydrogenase</fullName>
        <ecNumber evidence="5">1.3.5.1</ecNumber>
    </recommendedName>
</protein>
<dbReference type="InterPro" id="IPR050573">
    <property type="entry name" value="SDH/FRD_Iron-Sulfur"/>
</dbReference>
<evidence type="ECO:0000256" key="10">
    <source>
        <dbReference type="ARBA" id="ARBA00023002"/>
    </source>
</evidence>
<evidence type="ECO:0000313" key="17">
    <source>
        <dbReference type="EMBL" id="EET90120.1"/>
    </source>
</evidence>
<dbReference type="SUPFAM" id="SSF54292">
    <property type="entry name" value="2Fe-2S ferredoxin-like"/>
    <property type="match status" value="1"/>
</dbReference>
<evidence type="ECO:0000256" key="13">
    <source>
        <dbReference type="ARBA" id="ARBA00023291"/>
    </source>
</evidence>
<evidence type="ECO:0000256" key="9">
    <source>
        <dbReference type="ARBA" id="ARBA00022723"/>
    </source>
</evidence>
<reference evidence="17 18" key="2">
    <citation type="journal article" date="2010" name="Proc. Natl. Acad. Sci. U.S.A.">
        <title>Enigmatic, ultrasmall, uncultivated Archaea.</title>
        <authorList>
            <person name="Baker B.J."/>
            <person name="Comolli L.R."/>
            <person name="Dick G.J."/>
            <person name="Hauser L.J."/>
            <person name="Hyatt D."/>
            <person name="Dill B.D."/>
            <person name="Land M.L."/>
            <person name="Verberkmoes N.C."/>
            <person name="Hettich R.L."/>
            <person name="Banfield J.F."/>
        </authorList>
    </citation>
    <scope>NUCLEOTIDE SEQUENCE [LARGE SCALE GENOMIC DNA]</scope>
    <source>
        <strain evidence="17">ARMAN-2</strain>
    </source>
</reference>
<dbReference type="SUPFAM" id="SSF46548">
    <property type="entry name" value="alpha-helical ferredoxin"/>
    <property type="match status" value="1"/>
</dbReference>
<keyword evidence="7" id="KW-0816">Tricarboxylic acid cycle</keyword>
<dbReference type="PANTHER" id="PTHR11921:SF29">
    <property type="entry name" value="SUCCINATE DEHYDROGENASE [UBIQUINONE] IRON-SULFUR SUBUNIT, MITOCHONDRIAL"/>
    <property type="match status" value="1"/>
</dbReference>
<evidence type="ECO:0000256" key="5">
    <source>
        <dbReference type="ARBA" id="ARBA00012792"/>
    </source>
</evidence>
<dbReference type="GO" id="GO:0051537">
    <property type="term" value="F:2 iron, 2 sulfur cluster binding"/>
    <property type="evidence" value="ECO:0007669"/>
    <property type="project" value="UniProtKB-KW"/>
</dbReference>
<evidence type="ECO:0000256" key="3">
    <source>
        <dbReference type="ARBA" id="ARBA00005163"/>
    </source>
</evidence>
<dbReference type="InterPro" id="IPR001041">
    <property type="entry name" value="2Fe-2S_ferredoxin-type"/>
</dbReference>
<keyword evidence="11" id="KW-0408">Iron</keyword>
<sequence length="254" mass="28232">MVKTEKVDFIINDLDNATGKASKSTYSMEVSQLTTVLDALISIKEKQDAKVSFRYSCRMAICGSCSMVINGKPSLACNTRVALLNSKTVEVAPLRGQPILRGLVSDFDDFFKKHKSVKPWIVHKDSAEKFRDDKVYKQSDEERDRYLPFSGCIKCGLCLDACPVVNTEKGFVGPQALAQAYRYNEDTRDEGKSERLDYLDTLNGIWGCEYAGACSEVCPKSVDPALAIQLLKFDSIMQSSKRGQKPAKTEPGKK</sequence>
<reference evidence="17 18" key="1">
    <citation type="journal article" date="2009" name="Genome Biol.">
        <title>Community-wide analysis of microbial genome sequence signatures.</title>
        <authorList>
            <person name="Dick G.J."/>
            <person name="Andersson A.F."/>
            <person name="Baker B.J."/>
            <person name="Simmons S.L."/>
            <person name="Thomas B.C."/>
            <person name="Yelton A.P."/>
            <person name="Banfield J.F."/>
        </authorList>
    </citation>
    <scope>NUCLEOTIDE SEQUENCE [LARGE SCALE GENOMIC DNA]</scope>
    <source>
        <strain evidence="17">ARMAN-2</strain>
    </source>
</reference>
<dbReference type="PROSITE" id="PS00197">
    <property type="entry name" value="2FE2S_FER_1"/>
    <property type="match status" value="1"/>
</dbReference>
<dbReference type="InterPro" id="IPR004489">
    <property type="entry name" value="Succ_DH/fum_Rdtase_Fe-S"/>
</dbReference>
<comment type="cofactor">
    <cofactor evidence="1">
        <name>[3Fe-4S] cluster</name>
        <dbReference type="ChEBI" id="CHEBI:21137"/>
    </cofactor>
</comment>
<evidence type="ECO:0000259" key="16">
    <source>
        <dbReference type="PROSITE" id="PS51379"/>
    </source>
</evidence>
<dbReference type="InterPro" id="IPR025192">
    <property type="entry name" value="Succ_DH/fum_Rdtase_N"/>
</dbReference>
<keyword evidence="9" id="KW-0479">Metal-binding</keyword>
<dbReference type="NCBIfam" id="NF004616">
    <property type="entry name" value="PRK05950.1"/>
    <property type="match status" value="1"/>
</dbReference>